<dbReference type="InterPro" id="IPR050682">
    <property type="entry name" value="ModA/WtpA"/>
</dbReference>
<protein>
    <submittedName>
        <fullName evidence="5">Molybdate ABC transporter substrate-binding protein</fullName>
    </submittedName>
</protein>
<feature type="chain" id="PRO_5046386283" evidence="4">
    <location>
        <begin position="29"/>
        <end position="278"/>
    </location>
</feature>
<dbReference type="InterPro" id="IPR005950">
    <property type="entry name" value="ModA"/>
</dbReference>
<proteinExistence type="inferred from homology"/>
<evidence type="ECO:0000313" key="5">
    <source>
        <dbReference type="EMBL" id="MBT1443914.1"/>
    </source>
</evidence>
<sequence length="278" mass="28791">MKRTLLSPILLSPILTLSLLGASAQGVAAEPTEASAGTIQVRAAGSLKAALTELITAYEKESGGKVAAEFGPSGLLKDRIEQGEAAALFASANMKHPEALLKAGIGLEVRPFARNELCALARPGLSVNTETLLSTLLAADVVVGMSTPKADPAGDYAVAVFELAEQQRAGAAAALKVKARQLTGGPSSAKAPDGVNPYAHVMRQQQADVFLTYCTNGRLAQAEFAALQLIPLPDYLRVGADYGVLLLDERARPLADYLISAKGQAILASFGFAGPAPL</sequence>
<name>A0ABS5V2L5_9GAMM</name>
<dbReference type="Pfam" id="PF13531">
    <property type="entry name" value="SBP_bac_11"/>
    <property type="match status" value="1"/>
</dbReference>
<reference evidence="5 6" key="1">
    <citation type="submission" date="2021-05" db="EMBL/GenBank/DDBJ databases">
        <title>Shewanella sp. JM162201.</title>
        <authorList>
            <person name="Xu S."/>
            <person name="Li A."/>
        </authorList>
    </citation>
    <scope>NUCLEOTIDE SEQUENCE [LARGE SCALE GENOMIC DNA]</scope>
    <source>
        <strain evidence="5 6">JM162201</strain>
    </source>
</reference>
<keyword evidence="3 4" id="KW-0732">Signal</keyword>
<feature type="signal peptide" evidence="4">
    <location>
        <begin position="1"/>
        <end position="28"/>
    </location>
</feature>
<keyword evidence="2" id="KW-0479">Metal-binding</keyword>
<dbReference type="EMBL" id="JAHEPS010000001">
    <property type="protein sequence ID" value="MBT1443914.1"/>
    <property type="molecule type" value="Genomic_DNA"/>
</dbReference>
<comment type="similarity">
    <text evidence="1">Belongs to the bacterial solute-binding protein ModA family.</text>
</comment>
<evidence type="ECO:0000256" key="2">
    <source>
        <dbReference type="ARBA" id="ARBA00022723"/>
    </source>
</evidence>
<gene>
    <name evidence="5" type="ORF">KJI95_05170</name>
</gene>
<dbReference type="Gene3D" id="3.40.190.10">
    <property type="entry name" value="Periplasmic binding protein-like II"/>
    <property type="match status" value="2"/>
</dbReference>
<evidence type="ECO:0000313" key="6">
    <source>
        <dbReference type="Proteomes" id="UP001195903"/>
    </source>
</evidence>
<dbReference type="Proteomes" id="UP001195903">
    <property type="component" value="Unassembled WGS sequence"/>
</dbReference>
<organism evidence="5 6">
    <name type="scientific">Shewanella jiangmenensis</name>
    <dbReference type="NCBI Taxonomy" id="2837387"/>
    <lineage>
        <taxon>Bacteria</taxon>
        <taxon>Pseudomonadati</taxon>
        <taxon>Pseudomonadota</taxon>
        <taxon>Gammaproteobacteria</taxon>
        <taxon>Alteromonadales</taxon>
        <taxon>Shewanellaceae</taxon>
        <taxon>Shewanella</taxon>
    </lineage>
</organism>
<dbReference type="NCBIfam" id="NF002917">
    <property type="entry name" value="PRK03537.1-3"/>
    <property type="match status" value="1"/>
</dbReference>
<evidence type="ECO:0000256" key="1">
    <source>
        <dbReference type="ARBA" id="ARBA00009175"/>
    </source>
</evidence>
<dbReference type="RefSeq" id="WP_214506063.1">
    <property type="nucleotide sequence ID" value="NZ_JAHEPS010000001.1"/>
</dbReference>
<dbReference type="PANTHER" id="PTHR30632">
    <property type="entry name" value="MOLYBDATE-BINDING PERIPLASMIC PROTEIN"/>
    <property type="match status" value="1"/>
</dbReference>
<evidence type="ECO:0000256" key="4">
    <source>
        <dbReference type="SAM" id="SignalP"/>
    </source>
</evidence>
<comment type="caution">
    <text evidence="5">The sequence shown here is derived from an EMBL/GenBank/DDBJ whole genome shotgun (WGS) entry which is preliminary data.</text>
</comment>
<keyword evidence="6" id="KW-1185">Reference proteome</keyword>
<evidence type="ECO:0000256" key="3">
    <source>
        <dbReference type="ARBA" id="ARBA00022729"/>
    </source>
</evidence>
<accession>A0ABS5V2L5</accession>
<dbReference type="PANTHER" id="PTHR30632:SF0">
    <property type="entry name" value="SULFATE-BINDING PROTEIN"/>
    <property type="match status" value="1"/>
</dbReference>
<dbReference type="NCBIfam" id="TIGR01256">
    <property type="entry name" value="modA"/>
    <property type="match status" value="1"/>
</dbReference>
<dbReference type="SUPFAM" id="SSF53850">
    <property type="entry name" value="Periplasmic binding protein-like II"/>
    <property type="match status" value="1"/>
</dbReference>